<reference evidence="1 2" key="1">
    <citation type="submission" date="2016-06" db="EMBL/GenBank/DDBJ databases">
        <title>The Draft Genome Sequence and Annotation of the Desert Woodrat Neotoma lepida.</title>
        <authorList>
            <person name="Campbell M."/>
            <person name="Oakeson K.F."/>
            <person name="Yandell M."/>
            <person name="Halpert J.R."/>
            <person name="Dearing D."/>
        </authorList>
    </citation>
    <scope>NUCLEOTIDE SEQUENCE [LARGE SCALE GENOMIC DNA]</scope>
    <source>
        <strain evidence="1">417</strain>
        <tissue evidence="1">Liver</tissue>
    </source>
</reference>
<dbReference type="AlphaFoldDB" id="A0A1A6HBD2"/>
<dbReference type="Proteomes" id="UP000092124">
    <property type="component" value="Unassembled WGS sequence"/>
</dbReference>
<dbReference type="SUPFAM" id="SSF52047">
    <property type="entry name" value="RNI-like"/>
    <property type="match status" value="1"/>
</dbReference>
<dbReference type="Gene3D" id="3.80.10.10">
    <property type="entry name" value="Ribonuclease Inhibitor"/>
    <property type="match status" value="1"/>
</dbReference>
<evidence type="ECO:0000313" key="1">
    <source>
        <dbReference type="EMBL" id="OBS75220.1"/>
    </source>
</evidence>
<name>A0A1A6HBD2_NEOLE</name>
<dbReference type="EMBL" id="LZPO01043406">
    <property type="protein sequence ID" value="OBS75220.1"/>
    <property type="molecule type" value="Genomic_DNA"/>
</dbReference>
<sequence length="107" mass="11720">LSHNSISQEGVLCLLETLPSCPQVCEISVSLDSKQNFQIRMSKEEEAGTTLRLCECSFSPEHVSRLASSLSQAQQLSELSLTRCHLDLPQLTNLLNLVNRPAGLLGL</sequence>
<dbReference type="InterPro" id="IPR032675">
    <property type="entry name" value="LRR_dom_sf"/>
</dbReference>
<proteinExistence type="predicted"/>
<feature type="non-terminal residue" evidence="1">
    <location>
        <position position="1"/>
    </location>
</feature>
<feature type="non-terminal residue" evidence="1">
    <location>
        <position position="107"/>
    </location>
</feature>
<dbReference type="OrthoDB" id="120976at2759"/>
<dbReference type="STRING" id="56216.A0A1A6HBD2"/>
<comment type="caution">
    <text evidence="1">The sequence shown here is derived from an EMBL/GenBank/DDBJ whole genome shotgun (WGS) entry which is preliminary data.</text>
</comment>
<accession>A0A1A6HBD2</accession>
<evidence type="ECO:0000313" key="2">
    <source>
        <dbReference type="Proteomes" id="UP000092124"/>
    </source>
</evidence>
<keyword evidence="2" id="KW-1185">Reference proteome</keyword>
<protein>
    <submittedName>
        <fullName evidence="1">Uncharacterized protein</fullName>
    </submittedName>
</protein>
<gene>
    <name evidence="1" type="ORF">A6R68_14217</name>
</gene>
<organism evidence="1 2">
    <name type="scientific">Neotoma lepida</name>
    <name type="common">Desert woodrat</name>
    <dbReference type="NCBI Taxonomy" id="56216"/>
    <lineage>
        <taxon>Eukaryota</taxon>
        <taxon>Metazoa</taxon>
        <taxon>Chordata</taxon>
        <taxon>Craniata</taxon>
        <taxon>Vertebrata</taxon>
        <taxon>Euteleostomi</taxon>
        <taxon>Mammalia</taxon>
        <taxon>Eutheria</taxon>
        <taxon>Euarchontoglires</taxon>
        <taxon>Glires</taxon>
        <taxon>Rodentia</taxon>
        <taxon>Myomorpha</taxon>
        <taxon>Muroidea</taxon>
        <taxon>Cricetidae</taxon>
        <taxon>Neotominae</taxon>
        <taxon>Neotoma</taxon>
    </lineage>
</organism>